<keyword evidence="3" id="KW-0479">Metal-binding</keyword>
<evidence type="ECO:0000313" key="7">
    <source>
        <dbReference type="EMBL" id="MBT1696701.1"/>
    </source>
</evidence>
<accession>A0AAP2DI28</accession>
<dbReference type="GO" id="GO:0005829">
    <property type="term" value="C:cytosol"/>
    <property type="evidence" value="ECO:0007669"/>
    <property type="project" value="TreeGrafter"/>
</dbReference>
<dbReference type="PROSITE" id="PS51404">
    <property type="entry name" value="DYP_PEROXIDASE"/>
    <property type="match status" value="1"/>
</dbReference>
<evidence type="ECO:0000259" key="6">
    <source>
        <dbReference type="Pfam" id="PF21105"/>
    </source>
</evidence>
<feature type="domain" description="DyP dimeric alpha+beta barrel" evidence="6">
    <location>
        <begin position="14"/>
        <end position="98"/>
    </location>
</feature>
<organism evidence="7 8">
    <name type="scientific">Chryseosolibacter histidini</name>
    <dbReference type="NCBI Taxonomy" id="2782349"/>
    <lineage>
        <taxon>Bacteria</taxon>
        <taxon>Pseudomonadati</taxon>
        <taxon>Bacteroidota</taxon>
        <taxon>Cytophagia</taxon>
        <taxon>Cytophagales</taxon>
        <taxon>Chryseotaleaceae</taxon>
        <taxon>Chryseosolibacter</taxon>
    </lineage>
</organism>
<dbReference type="Proteomes" id="UP001319200">
    <property type="component" value="Unassembled WGS sequence"/>
</dbReference>
<protein>
    <submittedName>
        <fullName evidence="7">Peroxidase</fullName>
    </submittedName>
</protein>
<dbReference type="Pfam" id="PF21105">
    <property type="entry name" value="DyP_N"/>
    <property type="match status" value="1"/>
</dbReference>
<evidence type="ECO:0000313" key="8">
    <source>
        <dbReference type="Proteomes" id="UP001319200"/>
    </source>
</evidence>
<keyword evidence="8" id="KW-1185">Reference proteome</keyword>
<comment type="cofactor">
    <cofactor evidence="1">
        <name>heme b</name>
        <dbReference type="ChEBI" id="CHEBI:60344"/>
    </cofactor>
</comment>
<sequence length="401" mass="45089">MTDIVGTARAVMAANESDMRWISLAFTFEGLRRLGLDEASLATFPEPFRQGMAARASILGDTGIHHPDHWEDNITSKDLHAVVILFAKDKEERKRCVTRHDAYLKDNPDVQILSSLLLEAVPPYDYVHEHFGYRDRLTTPVIEGMGIEPTPGSPKASKPGEFFLGYPDETGLIPDQPRPEILSRNGSFLAYRKMREHVGAFREFLRANGKTEEEQELVAAKLMGRWRKTGAPLVLSPERDDRALGFDDRRNNNFDYEKMDPHGYACPIGAHIRRMNVRDTRVSRIMDRRLIIRRGGTYGPYLPDDAPDDGANRGIAVFAGCADLSRQFEFLISVWANDPEFEALNENDPFAGSVNGAFEMTIPKRPIKKKVKGLNAFTTVTGGAYFFLPGIRALKYLATLK</sequence>
<dbReference type="GO" id="GO:0046872">
    <property type="term" value="F:metal ion binding"/>
    <property type="evidence" value="ECO:0007669"/>
    <property type="project" value="UniProtKB-KW"/>
</dbReference>
<dbReference type="SUPFAM" id="SSF54909">
    <property type="entry name" value="Dimeric alpha+beta barrel"/>
    <property type="match status" value="1"/>
</dbReference>
<dbReference type="GO" id="GO:0020037">
    <property type="term" value="F:heme binding"/>
    <property type="evidence" value="ECO:0007669"/>
    <property type="project" value="InterPro"/>
</dbReference>
<keyword evidence="5" id="KW-0408">Iron</keyword>
<dbReference type="InterPro" id="IPR049509">
    <property type="entry name" value="DyP_N"/>
</dbReference>
<dbReference type="RefSeq" id="WP_254162066.1">
    <property type="nucleotide sequence ID" value="NZ_JAHESF010000005.1"/>
</dbReference>
<comment type="caution">
    <text evidence="7">The sequence shown here is derived from an EMBL/GenBank/DDBJ whole genome shotgun (WGS) entry which is preliminary data.</text>
</comment>
<dbReference type="EMBL" id="JAHESF010000005">
    <property type="protein sequence ID" value="MBT1696701.1"/>
    <property type="molecule type" value="Genomic_DNA"/>
</dbReference>
<evidence type="ECO:0000256" key="2">
    <source>
        <dbReference type="ARBA" id="ARBA00022559"/>
    </source>
</evidence>
<dbReference type="GO" id="GO:0004601">
    <property type="term" value="F:peroxidase activity"/>
    <property type="evidence" value="ECO:0007669"/>
    <property type="project" value="UniProtKB-KW"/>
</dbReference>
<keyword evidence="4" id="KW-0560">Oxidoreductase</keyword>
<dbReference type="InterPro" id="IPR011008">
    <property type="entry name" value="Dimeric_a/b-barrel"/>
</dbReference>
<gene>
    <name evidence="7" type="ORF">KK083_07440</name>
</gene>
<evidence type="ECO:0000256" key="3">
    <source>
        <dbReference type="ARBA" id="ARBA00022723"/>
    </source>
</evidence>
<reference evidence="7 8" key="1">
    <citation type="submission" date="2021-05" db="EMBL/GenBank/DDBJ databases">
        <title>A Polyphasic approach of four new species of the genus Ohtaekwangia: Ohtaekwangia histidinii sp. nov., Ohtaekwangia cretensis sp. nov., Ohtaekwangia indiensis sp. nov., Ohtaekwangia reichenbachii sp. nov. from diverse environment.</title>
        <authorList>
            <person name="Octaviana S."/>
        </authorList>
    </citation>
    <scope>NUCLEOTIDE SEQUENCE [LARGE SCALE GENOMIC DNA]</scope>
    <source>
        <strain evidence="7 8">PWU4</strain>
    </source>
</reference>
<dbReference type="InterPro" id="IPR006314">
    <property type="entry name" value="Dyp_peroxidase"/>
</dbReference>
<dbReference type="AlphaFoldDB" id="A0AAP2DI28"/>
<evidence type="ECO:0000256" key="4">
    <source>
        <dbReference type="ARBA" id="ARBA00023002"/>
    </source>
</evidence>
<evidence type="ECO:0000256" key="5">
    <source>
        <dbReference type="ARBA" id="ARBA00023004"/>
    </source>
</evidence>
<dbReference type="PANTHER" id="PTHR30521">
    <property type="entry name" value="DEFERROCHELATASE/PEROXIDASE"/>
    <property type="match status" value="1"/>
</dbReference>
<evidence type="ECO:0000256" key="1">
    <source>
        <dbReference type="ARBA" id="ARBA00001970"/>
    </source>
</evidence>
<keyword evidence="2 7" id="KW-0575">Peroxidase</keyword>
<dbReference type="PANTHER" id="PTHR30521:SF5">
    <property type="entry name" value="BLR4509 PROTEIN"/>
    <property type="match status" value="1"/>
</dbReference>
<name>A0AAP2DI28_9BACT</name>
<proteinExistence type="predicted"/>